<reference evidence="1" key="1">
    <citation type="submission" date="2021-06" db="EMBL/GenBank/DDBJ databases">
        <authorList>
            <person name="Kallberg Y."/>
            <person name="Tangrot J."/>
            <person name="Rosling A."/>
        </authorList>
    </citation>
    <scope>NUCLEOTIDE SEQUENCE</scope>
    <source>
        <strain evidence="1">87-6 pot B 2015</strain>
    </source>
</reference>
<accession>A0A9N9N965</accession>
<dbReference type="Proteomes" id="UP000789375">
    <property type="component" value="Unassembled WGS sequence"/>
</dbReference>
<dbReference type="AlphaFoldDB" id="A0A9N9N965"/>
<gene>
    <name evidence="1" type="ORF">FMOSSE_LOCUS14493</name>
</gene>
<evidence type="ECO:0000313" key="1">
    <source>
        <dbReference type="EMBL" id="CAG8713684.1"/>
    </source>
</evidence>
<keyword evidence="2" id="KW-1185">Reference proteome</keyword>
<proteinExistence type="predicted"/>
<name>A0A9N9N965_FUNMO</name>
<evidence type="ECO:0000313" key="2">
    <source>
        <dbReference type="Proteomes" id="UP000789375"/>
    </source>
</evidence>
<sequence length="80" mass="8676">MATTHNASRGLSLAMNVKSSFRVVSKEKECTSSITSFGSLDICNITINFSGNLISIPCDPIKIPLSISVLVPSKDVKWYL</sequence>
<protein>
    <submittedName>
        <fullName evidence="1">8798_t:CDS:1</fullName>
    </submittedName>
</protein>
<organism evidence="1 2">
    <name type="scientific">Funneliformis mosseae</name>
    <name type="common">Endomycorrhizal fungus</name>
    <name type="synonym">Glomus mosseae</name>
    <dbReference type="NCBI Taxonomy" id="27381"/>
    <lineage>
        <taxon>Eukaryota</taxon>
        <taxon>Fungi</taxon>
        <taxon>Fungi incertae sedis</taxon>
        <taxon>Mucoromycota</taxon>
        <taxon>Glomeromycotina</taxon>
        <taxon>Glomeromycetes</taxon>
        <taxon>Glomerales</taxon>
        <taxon>Glomeraceae</taxon>
        <taxon>Funneliformis</taxon>
    </lineage>
</organism>
<comment type="caution">
    <text evidence="1">The sequence shown here is derived from an EMBL/GenBank/DDBJ whole genome shotgun (WGS) entry which is preliminary data.</text>
</comment>
<dbReference type="EMBL" id="CAJVPP010011272">
    <property type="protein sequence ID" value="CAG8713684.1"/>
    <property type="molecule type" value="Genomic_DNA"/>
</dbReference>